<dbReference type="Proteomes" id="UP000294498">
    <property type="component" value="Unassembled WGS sequence"/>
</dbReference>
<dbReference type="InterPro" id="IPR004136">
    <property type="entry name" value="NMO"/>
</dbReference>
<evidence type="ECO:0000256" key="1">
    <source>
        <dbReference type="ARBA" id="ARBA00001917"/>
    </source>
</evidence>
<sequence length="358" mass="37753">MWYNTSATKVMGTAYPILQGPFGGKLSTVQLVAAVSNNGGLGGYGAYTLTPDEIVRLDADLRRATDKPYNINLWVSNTDMPLQGVTAAAYATAAAALKPFFDELNLDLPAPPSAFMPRFEDQAQVILDVCPPVFSFVFGIPSADILEQCRRKGIVTAGGATTLDEALSLEAAGVDLIVASGFEGGGHRPSFLAPSEASLTGTFVLIQQVREKVRTPVIAAGGIATGKGIAAALTLGADGVQVGTAFLACEESGAPAMHRELLFSEAGKYTVLTRSFTGRLARGLANHIAPRWTNGAATLPFPLQSRLVGALRQAAIDQGKWDLITLWGGQVAPLLTHTRAEALMTALIKDTTKIFNHE</sequence>
<keyword evidence="11" id="KW-1185">Reference proteome</keyword>
<name>A0A4R8DF79_9BACT</name>
<keyword evidence="7 10" id="KW-0503">Monooxygenase</keyword>
<comment type="cofactor">
    <cofactor evidence="1">
        <name>FMN</name>
        <dbReference type="ChEBI" id="CHEBI:58210"/>
    </cofactor>
</comment>
<evidence type="ECO:0000313" key="10">
    <source>
        <dbReference type="EMBL" id="TDW96231.1"/>
    </source>
</evidence>
<keyword evidence="4" id="KW-0285">Flavoprotein</keyword>
<dbReference type="GO" id="GO:0018580">
    <property type="term" value="F:nitronate monooxygenase activity"/>
    <property type="evidence" value="ECO:0007669"/>
    <property type="project" value="InterPro"/>
</dbReference>
<dbReference type="InterPro" id="IPR013785">
    <property type="entry name" value="Aldolase_TIM"/>
</dbReference>
<evidence type="ECO:0000256" key="7">
    <source>
        <dbReference type="ARBA" id="ARBA00023033"/>
    </source>
</evidence>
<keyword evidence="5" id="KW-0288">FMN</keyword>
<dbReference type="Pfam" id="PF03060">
    <property type="entry name" value="NMO"/>
    <property type="match status" value="1"/>
</dbReference>
<dbReference type="AlphaFoldDB" id="A0A4R8DF79"/>
<accession>A0A4R8DF79</accession>
<proteinExistence type="inferred from homology"/>
<dbReference type="GO" id="GO:0009636">
    <property type="term" value="P:response to toxic substance"/>
    <property type="evidence" value="ECO:0007669"/>
    <property type="project" value="UniProtKB-KW"/>
</dbReference>
<keyword evidence="3" id="KW-0216">Detoxification</keyword>
<dbReference type="PANTHER" id="PTHR42747">
    <property type="entry name" value="NITRONATE MONOOXYGENASE-RELATED"/>
    <property type="match status" value="1"/>
</dbReference>
<comment type="caution">
    <text evidence="10">The sequence shown here is derived from an EMBL/GenBank/DDBJ whole genome shotgun (WGS) entry which is preliminary data.</text>
</comment>
<evidence type="ECO:0000256" key="8">
    <source>
        <dbReference type="ARBA" id="ARBA00031155"/>
    </source>
</evidence>
<evidence type="ECO:0000256" key="3">
    <source>
        <dbReference type="ARBA" id="ARBA00022575"/>
    </source>
</evidence>
<comment type="similarity">
    <text evidence="2">Belongs to the nitronate monooxygenase family. NMO class I subfamily.</text>
</comment>
<organism evidence="10 11">
    <name type="scientific">Dinghuibacter silviterrae</name>
    <dbReference type="NCBI Taxonomy" id="1539049"/>
    <lineage>
        <taxon>Bacteria</taxon>
        <taxon>Pseudomonadati</taxon>
        <taxon>Bacteroidota</taxon>
        <taxon>Chitinophagia</taxon>
        <taxon>Chitinophagales</taxon>
        <taxon>Chitinophagaceae</taxon>
        <taxon>Dinghuibacter</taxon>
    </lineage>
</organism>
<evidence type="ECO:0000256" key="5">
    <source>
        <dbReference type="ARBA" id="ARBA00022643"/>
    </source>
</evidence>
<dbReference type="CDD" id="cd04730">
    <property type="entry name" value="NPD_like"/>
    <property type="match status" value="1"/>
</dbReference>
<dbReference type="SUPFAM" id="SSF51412">
    <property type="entry name" value="Inosine monophosphate dehydrogenase (IMPDH)"/>
    <property type="match status" value="1"/>
</dbReference>
<evidence type="ECO:0000256" key="2">
    <source>
        <dbReference type="ARBA" id="ARBA00009881"/>
    </source>
</evidence>
<evidence type="ECO:0000313" key="11">
    <source>
        <dbReference type="Proteomes" id="UP000294498"/>
    </source>
</evidence>
<dbReference type="RefSeq" id="WP_133996318.1">
    <property type="nucleotide sequence ID" value="NZ_SODV01000002.1"/>
</dbReference>
<dbReference type="OrthoDB" id="9778912at2"/>
<evidence type="ECO:0000256" key="9">
    <source>
        <dbReference type="ARBA" id="ARBA00049401"/>
    </source>
</evidence>
<keyword evidence="6" id="KW-0560">Oxidoreductase</keyword>
<evidence type="ECO:0000256" key="6">
    <source>
        <dbReference type="ARBA" id="ARBA00023002"/>
    </source>
</evidence>
<reference evidence="10 11" key="1">
    <citation type="submission" date="2019-03" db="EMBL/GenBank/DDBJ databases">
        <title>Genomic Encyclopedia of Type Strains, Phase IV (KMG-IV): sequencing the most valuable type-strain genomes for metagenomic binning, comparative biology and taxonomic classification.</title>
        <authorList>
            <person name="Goeker M."/>
        </authorList>
    </citation>
    <scope>NUCLEOTIDE SEQUENCE [LARGE SCALE GENOMIC DNA]</scope>
    <source>
        <strain evidence="10 11">DSM 100059</strain>
    </source>
</reference>
<comment type="catalytic activity">
    <reaction evidence="9">
        <text>3 propionate 3-nitronate + 3 O2 + H2O = 3 3-oxopropanoate + 2 nitrate + nitrite + H2O2 + 3 H(+)</text>
        <dbReference type="Rhea" id="RHEA:57332"/>
        <dbReference type="ChEBI" id="CHEBI:15377"/>
        <dbReference type="ChEBI" id="CHEBI:15378"/>
        <dbReference type="ChEBI" id="CHEBI:15379"/>
        <dbReference type="ChEBI" id="CHEBI:16240"/>
        <dbReference type="ChEBI" id="CHEBI:16301"/>
        <dbReference type="ChEBI" id="CHEBI:17632"/>
        <dbReference type="ChEBI" id="CHEBI:33190"/>
        <dbReference type="ChEBI" id="CHEBI:136067"/>
    </reaction>
</comment>
<protein>
    <recommendedName>
        <fullName evidence="8">Propionate 3-nitronate monooxygenase</fullName>
    </recommendedName>
</protein>
<gene>
    <name evidence="10" type="ORF">EDB95_4056</name>
</gene>
<dbReference type="Gene3D" id="3.20.20.70">
    <property type="entry name" value="Aldolase class I"/>
    <property type="match status" value="1"/>
</dbReference>
<dbReference type="PANTHER" id="PTHR42747:SF3">
    <property type="entry name" value="NITRONATE MONOOXYGENASE-RELATED"/>
    <property type="match status" value="1"/>
</dbReference>
<evidence type="ECO:0000256" key="4">
    <source>
        <dbReference type="ARBA" id="ARBA00022630"/>
    </source>
</evidence>
<dbReference type="EMBL" id="SODV01000002">
    <property type="protein sequence ID" value="TDW96231.1"/>
    <property type="molecule type" value="Genomic_DNA"/>
</dbReference>